<dbReference type="InterPro" id="IPR019826">
    <property type="entry name" value="Carboxylesterase_B_AS"/>
</dbReference>
<dbReference type="AlphaFoldDB" id="A0A9P9A4Y2"/>
<name>A0A9P9A4Y2_9PEZI</name>
<feature type="chain" id="PRO_5040542213" description="Carboxylic ester hydrolase" evidence="3">
    <location>
        <begin position="20"/>
        <end position="622"/>
    </location>
</feature>
<dbReference type="Gene3D" id="3.40.50.1820">
    <property type="entry name" value="alpha/beta hydrolase"/>
    <property type="match status" value="1"/>
</dbReference>
<dbReference type="InterPro" id="IPR019819">
    <property type="entry name" value="Carboxylesterase_B_CS"/>
</dbReference>
<accession>A0A9P9A4Y2</accession>
<keyword evidence="6" id="KW-1185">Reference proteome</keyword>
<gene>
    <name evidence="5" type="ORF">F5X68DRAFT_251363</name>
</gene>
<evidence type="ECO:0000313" key="5">
    <source>
        <dbReference type="EMBL" id="KAH6663602.1"/>
    </source>
</evidence>
<dbReference type="OrthoDB" id="408631at2759"/>
<evidence type="ECO:0000259" key="4">
    <source>
        <dbReference type="Pfam" id="PF00135"/>
    </source>
</evidence>
<dbReference type="EC" id="3.1.1.-" evidence="3"/>
<dbReference type="InterPro" id="IPR050309">
    <property type="entry name" value="Type-B_Carboxylest/Lipase"/>
</dbReference>
<sequence>MPAIITLVLFALQALLALASPSRLEDRAELPVIDLPQGSFRAARYNKANDVYVFKNIPYAAPPTGDLRWAKPAPPVTKSGIQTGRYGPSCPQSLVKGINFVGPGNQSPVGAAVNQFLGGIPIPSFQDSSEDCLYLDIYVPSKAIRNPSSKLAVAVFIYGGGYVMGSKDVYQPHLPFYDGSGLLTQANGDLVFVSFNYRLGAFGFLAGTTMERDGLPNAGLWDQRAAMQWVQDNISKFGGDKGRVTVIGESAGAGSIIHHLVAKGGKLDPLFHRAVILSPAYQPMWDRAGTVEDTFKRFESLAGCSGKGLKCLRAASSKTLASANDQLMEGHLPQGSFAVGPTPDGDFIRQLPVLELSSNSFWKPESLLLSHCANEATLFVSGAITTNDHFTTFIKGIFPNETQSNGLVARIANDMYPPITSGGLSKFKTQAARMEALLRDSSFTCNIRHLNAAMGDDKVYNMQYSVSPGWHGSDLFAVFYNSRFSSGGWSQVLSALVFLPTGILFGGISWALQSYLTSYAITGDPNARRATWNLPPAIRWGRPDSSGKGDKVGGVLNVGNWFYSTVEDEQMTKRECDFWREFASAATLSGGYAPPGAWVVKQGLVDVGGRDVSARFTGGNRT</sequence>
<evidence type="ECO:0000256" key="3">
    <source>
        <dbReference type="RuleBase" id="RU361235"/>
    </source>
</evidence>
<dbReference type="InterPro" id="IPR002018">
    <property type="entry name" value="CarbesteraseB"/>
</dbReference>
<evidence type="ECO:0000256" key="1">
    <source>
        <dbReference type="ARBA" id="ARBA00005964"/>
    </source>
</evidence>
<proteinExistence type="inferred from homology"/>
<reference evidence="5" key="1">
    <citation type="journal article" date="2021" name="Nat. Commun.">
        <title>Genetic determinants of endophytism in the Arabidopsis root mycobiome.</title>
        <authorList>
            <person name="Mesny F."/>
            <person name="Miyauchi S."/>
            <person name="Thiergart T."/>
            <person name="Pickel B."/>
            <person name="Atanasova L."/>
            <person name="Karlsson M."/>
            <person name="Huettel B."/>
            <person name="Barry K.W."/>
            <person name="Haridas S."/>
            <person name="Chen C."/>
            <person name="Bauer D."/>
            <person name="Andreopoulos W."/>
            <person name="Pangilinan J."/>
            <person name="LaButti K."/>
            <person name="Riley R."/>
            <person name="Lipzen A."/>
            <person name="Clum A."/>
            <person name="Drula E."/>
            <person name="Henrissat B."/>
            <person name="Kohler A."/>
            <person name="Grigoriev I.V."/>
            <person name="Martin F.M."/>
            <person name="Hacquard S."/>
        </authorList>
    </citation>
    <scope>NUCLEOTIDE SEQUENCE</scope>
    <source>
        <strain evidence="5">MPI-SDFR-AT-0117</strain>
    </source>
</reference>
<dbReference type="Proteomes" id="UP000770015">
    <property type="component" value="Unassembled WGS sequence"/>
</dbReference>
<comment type="similarity">
    <text evidence="1 3">Belongs to the type-B carboxylesterase/lipase family.</text>
</comment>
<dbReference type="PANTHER" id="PTHR11559">
    <property type="entry name" value="CARBOXYLESTERASE"/>
    <property type="match status" value="1"/>
</dbReference>
<dbReference type="InterPro" id="IPR029058">
    <property type="entry name" value="AB_hydrolase_fold"/>
</dbReference>
<feature type="signal peptide" evidence="3">
    <location>
        <begin position="1"/>
        <end position="19"/>
    </location>
</feature>
<comment type="caution">
    <text evidence="5">The sequence shown here is derived from an EMBL/GenBank/DDBJ whole genome shotgun (WGS) entry which is preliminary data.</text>
</comment>
<dbReference type="EMBL" id="JAGSXJ010000042">
    <property type="protein sequence ID" value="KAH6663602.1"/>
    <property type="molecule type" value="Genomic_DNA"/>
</dbReference>
<dbReference type="PROSITE" id="PS00941">
    <property type="entry name" value="CARBOXYLESTERASE_B_2"/>
    <property type="match status" value="1"/>
</dbReference>
<organism evidence="5 6">
    <name type="scientific">Plectosphaerella plurivora</name>
    <dbReference type="NCBI Taxonomy" id="936078"/>
    <lineage>
        <taxon>Eukaryota</taxon>
        <taxon>Fungi</taxon>
        <taxon>Dikarya</taxon>
        <taxon>Ascomycota</taxon>
        <taxon>Pezizomycotina</taxon>
        <taxon>Sordariomycetes</taxon>
        <taxon>Hypocreomycetidae</taxon>
        <taxon>Glomerellales</taxon>
        <taxon>Plectosphaerellaceae</taxon>
        <taxon>Plectosphaerella</taxon>
    </lineage>
</organism>
<dbReference type="GO" id="GO:0016787">
    <property type="term" value="F:hydrolase activity"/>
    <property type="evidence" value="ECO:0007669"/>
    <property type="project" value="UniProtKB-KW"/>
</dbReference>
<dbReference type="PROSITE" id="PS00122">
    <property type="entry name" value="CARBOXYLESTERASE_B_1"/>
    <property type="match status" value="1"/>
</dbReference>
<keyword evidence="2 3" id="KW-0378">Hydrolase</keyword>
<evidence type="ECO:0000313" key="6">
    <source>
        <dbReference type="Proteomes" id="UP000770015"/>
    </source>
</evidence>
<protein>
    <recommendedName>
        <fullName evidence="3">Carboxylic ester hydrolase</fullName>
        <ecNumber evidence="3">3.1.1.-</ecNumber>
    </recommendedName>
</protein>
<evidence type="ECO:0000256" key="2">
    <source>
        <dbReference type="ARBA" id="ARBA00022801"/>
    </source>
</evidence>
<keyword evidence="3" id="KW-0732">Signal</keyword>
<dbReference type="Pfam" id="PF00135">
    <property type="entry name" value="COesterase"/>
    <property type="match status" value="1"/>
</dbReference>
<dbReference type="SUPFAM" id="SSF53474">
    <property type="entry name" value="alpha/beta-Hydrolases"/>
    <property type="match status" value="1"/>
</dbReference>
<feature type="domain" description="Carboxylesterase type B" evidence="4">
    <location>
        <begin position="31"/>
        <end position="532"/>
    </location>
</feature>